<evidence type="ECO:0000313" key="1">
    <source>
        <dbReference type="EMBL" id="MCQ8773362.1"/>
    </source>
</evidence>
<sequence>MSASGRIRTLPGDFSPPGGRPVDLVLRTVGERTTDLALRLAVKNIRPNRVHIAENIRPLSAAVDRILALDHRGASHVVHLDADCLVLEDMRPFLDANELAYTDCFVHDRFRGRVHCGVHITRADLVRGMRRADLGAFARDWVGPVLRPEAFRRHLARRELQPGVQLKGFRILHDHFQDHADIYAKYALRELRSREEGSRARLEAAMAQWGDGPDFTVARAAVRHSRARVPHGLTPNQLAARIEELPAVAARETAALGLPPLPPPAMADVYEAASVLPREERVKVFGLGLPGTGTRSLTTALHELGVDLASFPFGAGDAAALRRGDGRFPALRHYDGLADVFALPHLAELDALHPGSRFVLTVRDKEGWLRAAERLWDTGWPAGAPAAEREAQREARRLFQERICGGHGFDRERLARAYDAQAARVRAYFARRPGDLLVLDVCGGEGWEKLAPFLGRRAPAVPFPHTRTNPLDLLPR</sequence>
<dbReference type="Gene3D" id="3.40.50.300">
    <property type="entry name" value="P-loop containing nucleotide triphosphate hydrolases"/>
    <property type="match status" value="1"/>
</dbReference>
<dbReference type="InterPro" id="IPR040632">
    <property type="entry name" value="Sulfotransfer_4"/>
</dbReference>
<accession>A0A9X2LM44</accession>
<protein>
    <submittedName>
        <fullName evidence="1">Uncharacterized protein</fullName>
    </submittedName>
</protein>
<dbReference type="SUPFAM" id="SSF52540">
    <property type="entry name" value="P-loop containing nucleoside triphosphate hydrolases"/>
    <property type="match status" value="1"/>
</dbReference>
<reference evidence="1" key="1">
    <citation type="submission" date="2022-06" db="EMBL/GenBank/DDBJ databases">
        <title>WGS of actinobacteria.</title>
        <authorList>
            <person name="Thawai C."/>
        </authorList>
    </citation>
    <scope>NUCLEOTIDE SEQUENCE</scope>
    <source>
        <strain evidence="1">AA8</strain>
    </source>
</reference>
<gene>
    <name evidence="1" type="ORF">NQU55_26920</name>
</gene>
<dbReference type="InterPro" id="IPR027417">
    <property type="entry name" value="P-loop_NTPase"/>
</dbReference>
<dbReference type="PANTHER" id="PTHR36978:SF4">
    <property type="entry name" value="P-LOOP CONTAINING NUCLEOSIDE TRIPHOSPHATE HYDROLASE PROTEIN"/>
    <property type="match status" value="1"/>
</dbReference>
<proteinExistence type="predicted"/>
<name>A0A9X2LM44_9ACTN</name>
<dbReference type="Proteomes" id="UP001142374">
    <property type="component" value="Unassembled WGS sequence"/>
</dbReference>
<dbReference type="Pfam" id="PF17784">
    <property type="entry name" value="Sulfotransfer_4"/>
    <property type="match status" value="1"/>
</dbReference>
<evidence type="ECO:0000313" key="2">
    <source>
        <dbReference type="Proteomes" id="UP001142374"/>
    </source>
</evidence>
<dbReference type="PANTHER" id="PTHR36978">
    <property type="entry name" value="P-LOOP CONTAINING NUCLEOTIDE TRIPHOSPHATE HYDROLASE"/>
    <property type="match status" value="1"/>
</dbReference>
<dbReference type="AlphaFoldDB" id="A0A9X2LM44"/>
<dbReference type="EMBL" id="JANIID010000029">
    <property type="protein sequence ID" value="MCQ8773362.1"/>
    <property type="molecule type" value="Genomic_DNA"/>
</dbReference>
<organism evidence="1 2">
    <name type="scientific">Streptomyces telluris</name>
    <dbReference type="NCBI Taxonomy" id="2720021"/>
    <lineage>
        <taxon>Bacteria</taxon>
        <taxon>Bacillati</taxon>
        <taxon>Actinomycetota</taxon>
        <taxon>Actinomycetes</taxon>
        <taxon>Kitasatosporales</taxon>
        <taxon>Streptomycetaceae</taxon>
        <taxon>Streptomyces</taxon>
    </lineage>
</organism>
<comment type="caution">
    <text evidence="1">The sequence shown here is derived from an EMBL/GenBank/DDBJ whole genome shotgun (WGS) entry which is preliminary data.</text>
</comment>
<dbReference type="RefSeq" id="WP_256791325.1">
    <property type="nucleotide sequence ID" value="NZ_JANIID010000029.1"/>
</dbReference>
<keyword evidence="2" id="KW-1185">Reference proteome</keyword>